<feature type="transmembrane region" description="Helical" evidence="6">
    <location>
        <begin position="165"/>
        <end position="187"/>
    </location>
</feature>
<evidence type="ECO:0000313" key="8">
    <source>
        <dbReference type="Proteomes" id="UP000070198"/>
    </source>
</evidence>
<feature type="transmembrane region" description="Helical" evidence="6">
    <location>
        <begin position="225"/>
        <end position="249"/>
    </location>
</feature>
<feature type="transmembrane region" description="Helical" evidence="6">
    <location>
        <begin position="255"/>
        <end position="276"/>
    </location>
</feature>
<feature type="transmembrane region" description="Helical" evidence="6">
    <location>
        <begin position="341"/>
        <end position="362"/>
    </location>
</feature>
<feature type="transmembrane region" description="Helical" evidence="6">
    <location>
        <begin position="312"/>
        <end position="329"/>
    </location>
</feature>
<dbReference type="PANTHER" id="PTHR23513">
    <property type="entry name" value="INTEGRAL MEMBRANE EFFLUX PROTEIN-RELATED"/>
    <property type="match status" value="1"/>
</dbReference>
<dbReference type="Proteomes" id="UP000070198">
    <property type="component" value="Unassembled WGS sequence"/>
</dbReference>
<dbReference type="Gene3D" id="1.20.1250.20">
    <property type="entry name" value="MFS general substrate transporter like domains"/>
    <property type="match status" value="1"/>
</dbReference>
<evidence type="ECO:0000256" key="2">
    <source>
        <dbReference type="ARBA" id="ARBA00022475"/>
    </source>
</evidence>
<dbReference type="EMBL" id="LQOF01000022">
    <property type="protein sequence ID" value="KXT73410.1"/>
    <property type="molecule type" value="Genomic_DNA"/>
</dbReference>
<evidence type="ECO:0000256" key="6">
    <source>
        <dbReference type="SAM" id="Phobius"/>
    </source>
</evidence>
<sequence length="400" mass="45333">MKIKTFTSNFYHLILSRSTRNIADSFYLIALSIGLVQVYQIDAAKLSLFTLLGLLPNVTSIFYGPFLNRIKNDKKWLMIFQISQLVVIVGIILCLNYQFAVLWMYSLNFIFNLLTTLLNTMQMKITPETLDNDSELIDKSVDIQYKTSNVLDIISNFIASSLLAFISYLVLLQLSIPFFIGAIYFMFRVKLDTRATSQFSKEHEKEKLRLLESVEAFRESKFASLIIFIEAFLSGGTDLLLTLVPLYLLQEKIPIGYLGVVLAVQRGADLLGALLAPRIRIRPRHFFCIDYIISGLCLLFVFIIPYPLVKLLLFFIAFVVIGVSGNIFEKMIYAEYDNNKVALIYTASSSLYAIFGILFLLIPSFYQNITVLGISINIMTFGIGVYLLIKSGVLVKGELS</sequence>
<name>A0A139NBM8_9STRE</name>
<feature type="transmembrane region" description="Helical" evidence="6">
    <location>
        <begin position="21"/>
        <end position="40"/>
    </location>
</feature>
<dbReference type="RefSeq" id="WP_061458132.1">
    <property type="nucleotide sequence ID" value="NZ_JAMXTD010000017.1"/>
</dbReference>
<reference evidence="7 8" key="1">
    <citation type="submission" date="2016-01" db="EMBL/GenBank/DDBJ databases">
        <title>Highly variable Streptococcus oralis are common among viridans streptococci isolated from primates.</title>
        <authorList>
            <person name="Denapaite D."/>
            <person name="Rieger M."/>
            <person name="Koendgen S."/>
            <person name="Brueckner R."/>
            <person name="Ochigava I."/>
            <person name="Kappeler P."/>
            <person name="Maetz-Rensing K."/>
            <person name="Leendertz F."/>
            <person name="Hakenbeck R."/>
        </authorList>
    </citation>
    <scope>NUCLEOTIDE SEQUENCE [LARGE SCALE GENOMIC DNA]</scope>
    <source>
        <strain evidence="7 8">DD02</strain>
    </source>
</reference>
<evidence type="ECO:0000313" key="7">
    <source>
        <dbReference type="EMBL" id="KXT73410.1"/>
    </source>
</evidence>
<comment type="caution">
    <text evidence="7">The sequence shown here is derived from an EMBL/GenBank/DDBJ whole genome shotgun (WGS) entry which is preliminary data.</text>
</comment>
<feature type="transmembrane region" description="Helical" evidence="6">
    <location>
        <begin position="46"/>
        <end position="64"/>
    </location>
</feature>
<dbReference type="InterPro" id="IPR036259">
    <property type="entry name" value="MFS_trans_sf"/>
</dbReference>
<evidence type="ECO:0000256" key="5">
    <source>
        <dbReference type="ARBA" id="ARBA00023136"/>
    </source>
</evidence>
<evidence type="ECO:0000256" key="4">
    <source>
        <dbReference type="ARBA" id="ARBA00022989"/>
    </source>
</evidence>
<dbReference type="SUPFAM" id="SSF103473">
    <property type="entry name" value="MFS general substrate transporter"/>
    <property type="match status" value="1"/>
</dbReference>
<evidence type="ECO:0000256" key="3">
    <source>
        <dbReference type="ARBA" id="ARBA00022692"/>
    </source>
</evidence>
<keyword evidence="4 6" id="KW-1133">Transmembrane helix</keyword>
<dbReference type="PATRIC" id="fig|315405.11.peg.205"/>
<protein>
    <recommendedName>
        <fullName evidence="9">MFS transporter</fullName>
    </recommendedName>
</protein>
<feature type="transmembrane region" description="Helical" evidence="6">
    <location>
        <begin position="368"/>
        <end position="389"/>
    </location>
</feature>
<organism evidence="7 8">
    <name type="scientific">Streptococcus gallolyticus</name>
    <dbReference type="NCBI Taxonomy" id="315405"/>
    <lineage>
        <taxon>Bacteria</taxon>
        <taxon>Bacillati</taxon>
        <taxon>Bacillota</taxon>
        <taxon>Bacilli</taxon>
        <taxon>Lactobacillales</taxon>
        <taxon>Streptococcaceae</taxon>
        <taxon>Streptococcus</taxon>
    </lineage>
</organism>
<keyword evidence="2" id="KW-1003">Cell membrane</keyword>
<feature type="transmembrane region" description="Helical" evidence="6">
    <location>
        <begin position="288"/>
        <end position="306"/>
    </location>
</feature>
<evidence type="ECO:0008006" key="9">
    <source>
        <dbReference type="Google" id="ProtNLM"/>
    </source>
</evidence>
<gene>
    <name evidence="7" type="ORF">SGADD02_00183</name>
</gene>
<dbReference type="AlphaFoldDB" id="A0A139NBM8"/>
<feature type="transmembrane region" description="Helical" evidence="6">
    <location>
        <begin position="85"/>
        <end position="105"/>
    </location>
</feature>
<comment type="subcellular location">
    <subcellularLocation>
        <location evidence="1">Cell membrane</location>
        <topology evidence="1">Multi-pass membrane protein</topology>
    </subcellularLocation>
</comment>
<dbReference type="GO" id="GO:0005886">
    <property type="term" value="C:plasma membrane"/>
    <property type="evidence" value="ECO:0007669"/>
    <property type="project" value="UniProtKB-SubCell"/>
</dbReference>
<keyword evidence="5 6" id="KW-0472">Membrane</keyword>
<evidence type="ECO:0000256" key="1">
    <source>
        <dbReference type="ARBA" id="ARBA00004651"/>
    </source>
</evidence>
<dbReference type="PANTHER" id="PTHR23513:SF6">
    <property type="entry name" value="MAJOR FACILITATOR SUPERFAMILY ASSOCIATED DOMAIN-CONTAINING PROTEIN"/>
    <property type="match status" value="1"/>
</dbReference>
<proteinExistence type="predicted"/>
<accession>A0A139NBM8</accession>
<keyword evidence="3 6" id="KW-0812">Transmembrane</keyword>